<sequence length="751" mass="85476">MQSQIFFYDQAPNRPTPKRYRKYNSVQAPVLSGAKTSPTSPTIVCLNQKPNFSDGPIKKNLLPELTQTYISLRNRLDSSLTSHDETQRHLYEQSKASSEEILDKLAIYFDNTPNLAELVPKSLEYQLMCSFKEFTTNVVVVPRQWQTAAMREQAKLSRSAKKAEAANINTALSTGVTTSNTETHNVNSELTASEFKLKKRQTPSPLGDYGDLELKLSSANTRTTRERACSRTGAQITSDKSTNIHFSLASTSCWRKGYAVVSDEISDLNRRKILIMCVQILQKAKETMRHSSFKPMRIYYEDDHHIAKYSCNLDKKFVLKPPHRSVLQKSSKPLNLYNVPIPNIPIMEFYNEDDRKTLLKSVTDDGTSVIYYRSGNIAVIRFRGQDEAQGFCTLAFDDAPNNKILLNFLPNGCGWCLYKNGNLRMFVSQGQGYFFNENYTEVKHLTWSRDKIVPKTNYKVTTQIYLHCSSQAKFSLHLKIDTKHFKFNLTPSLVSQSTTLRKPMSRNKSVLSPSQQTMKGLFLMTSGPFASSYAKDLLKGHDIQEKQIDSIHKKYRKSLDMSPEACFEMIDESELQHLQKKARSIVNNWMNHYQVTIGLKVKSVCKRSTPIYQSKKLKQTCPAVQTEIESMTQRDNKFNSISITVTECDSKEKQNIPTVPDACPNKGLLTARYNKLILEKAYNNIHSVTNSDVAGMTNKKSFIQALEDVSNTARKLHALRSKLRHDQVPMHHPPRKSITMKSLAKCVNTLL</sequence>
<dbReference type="EMBL" id="OX597824">
    <property type="protein sequence ID" value="CAI9730116.1"/>
    <property type="molecule type" value="Genomic_DNA"/>
</dbReference>
<dbReference type="PANTHER" id="PTHR23093">
    <property type="entry name" value="SIMILAR TO CHROMOSOME 3 OPEN READING FRAME 20"/>
    <property type="match status" value="1"/>
</dbReference>
<dbReference type="Pfam" id="PF14977">
    <property type="entry name" value="FAM194"/>
    <property type="match status" value="1"/>
</dbReference>
<evidence type="ECO:0000313" key="3">
    <source>
        <dbReference type="Proteomes" id="UP001162480"/>
    </source>
</evidence>
<evidence type="ECO:0000259" key="1">
    <source>
        <dbReference type="Pfam" id="PF14977"/>
    </source>
</evidence>
<protein>
    <recommendedName>
        <fullName evidence="1">FAM194 C-terminal domain-containing protein</fullName>
    </recommendedName>
</protein>
<keyword evidence="3" id="KW-1185">Reference proteome</keyword>
<proteinExistence type="predicted"/>
<name>A0AA36F8V5_OCTVU</name>
<organism evidence="2 3">
    <name type="scientific">Octopus vulgaris</name>
    <name type="common">Common octopus</name>
    <dbReference type="NCBI Taxonomy" id="6645"/>
    <lineage>
        <taxon>Eukaryota</taxon>
        <taxon>Metazoa</taxon>
        <taxon>Spiralia</taxon>
        <taxon>Lophotrochozoa</taxon>
        <taxon>Mollusca</taxon>
        <taxon>Cephalopoda</taxon>
        <taxon>Coleoidea</taxon>
        <taxon>Octopodiformes</taxon>
        <taxon>Octopoda</taxon>
        <taxon>Incirrata</taxon>
        <taxon>Octopodidae</taxon>
        <taxon>Octopus</taxon>
    </lineage>
</organism>
<evidence type="ECO:0000313" key="2">
    <source>
        <dbReference type="EMBL" id="CAI9730116.1"/>
    </source>
</evidence>
<dbReference type="Proteomes" id="UP001162480">
    <property type="component" value="Chromosome 11"/>
</dbReference>
<feature type="domain" description="FAM194 C-terminal" evidence="1">
    <location>
        <begin position="356"/>
        <end position="522"/>
    </location>
</feature>
<dbReference type="PANTHER" id="PTHR23093:SF16">
    <property type="entry name" value="FAM194 C-TERMINAL DOMAIN-CONTAINING PROTEIN"/>
    <property type="match status" value="1"/>
</dbReference>
<reference evidence="2" key="1">
    <citation type="submission" date="2023-08" db="EMBL/GenBank/DDBJ databases">
        <authorList>
            <person name="Alioto T."/>
            <person name="Alioto T."/>
            <person name="Gomez Garrido J."/>
        </authorList>
    </citation>
    <scope>NUCLEOTIDE SEQUENCE</scope>
</reference>
<gene>
    <name evidence="2" type="ORF">OCTVUL_1B007094</name>
</gene>
<dbReference type="InterPro" id="IPR029281">
    <property type="entry name" value="FAM194_C"/>
</dbReference>
<dbReference type="AlphaFoldDB" id="A0AA36F8V5"/>
<accession>A0AA36F8V5</accession>